<keyword evidence="2" id="KW-0732">Signal</keyword>
<evidence type="ECO:0000256" key="1">
    <source>
        <dbReference type="SAM" id="MobiDB-lite"/>
    </source>
</evidence>
<feature type="compositionally biased region" description="Basic and acidic residues" evidence="1">
    <location>
        <begin position="40"/>
        <end position="52"/>
    </location>
</feature>
<feature type="signal peptide" evidence="2">
    <location>
        <begin position="1"/>
        <end position="18"/>
    </location>
</feature>
<name>A0A167QAS2_CALVF</name>
<feature type="region of interest" description="Disordered" evidence="1">
    <location>
        <begin position="187"/>
        <end position="244"/>
    </location>
</feature>
<proteinExistence type="predicted"/>
<feature type="region of interest" description="Disordered" evidence="1">
    <location>
        <begin position="379"/>
        <end position="411"/>
    </location>
</feature>
<protein>
    <submittedName>
        <fullName evidence="3">Uncharacterized protein</fullName>
    </submittedName>
</protein>
<feature type="region of interest" description="Disordered" evidence="1">
    <location>
        <begin position="40"/>
        <end position="122"/>
    </location>
</feature>
<feature type="chain" id="PRO_5007891476" evidence="2">
    <location>
        <begin position="19"/>
        <end position="458"/>
    </location>
</feature>
<gene>
    <name evidence="3" type="ORF">CALVIDRAFT_560935</name>
</gene>
<feature type="compositionally biased region" description="Basic residues" evidence="1">
    <location>
        <begin position="207"/>
        <end position="225"/>
    </location>
</feature>
<sequence length="458" mass="48902">MQLTSVVVLATLAAGIAANVRPGSIGTGQLRRIEKAEFRKGERMGERKEAKKIGGARFGGPRVGGARRQRSLDDDFELEARSQGRHKHGKHGHKKHGHKQAAAAAASESAPPSPTADSAPATPVSARAFDDFDFELEARSPPDTRSAMAALAKHSSHAAMAVAHMQMQHSMTEAHGTVAKHAAANIKDAAKKHRRSMEDDSELEVRSHRHHHKHGKHGHKKHGHKQAAAAASEPAPASPIADSAPATPVAARAFDDFDFELEARSPPDPHGAMAALAKHSSQAALAAAHINLQQSMAQAHANVAKHAAANIKDAAKKHRRSMDDFDFELEARSPPDPHGAIAAMAKHSNQVAMAAAHMQMQHSMTQAHANVAKHAAANIKDASKKHRRSMGDDDDYTEMDARSAPDVDVSTGGVASVSTFDGRRTTRVVRGGANMQANTGMRKVAIRGRGRRSLEELD</sequence>
<accession>A0A167QAS2</accession>
<evidence type="ECO:0000313" key="3">
    <source>
        <dbReference type="EMBL" id="KZO99586.1"/>
    </source>
</evidence>
<feature type="compositionally biased region" description="Low complexity" evidence="1">
    <location>
        <begin position="226"/>
        <end position="244"/>
    </location>
</feature>
<dbReference type="STRING" id="1330018.A0A167QAS2"/>
<feature type="compositionally biased region" description="Basic and acidic residues" evidence="1">
    <location>
        <begin position="70"/>
        <end position="82"/>
    </location>
</feature>
<evidence type="ECO:0000256" key="2">
    <source>
        <dbReference type="SAM" id="SignalP"/>
    </source>
</evidence>
<feature type="compositionally biased region" description="Basic residues" evidence="1">
    <location>
        <begin position="83"/>
        <end position="99"/>
    </location>
</feature>
<feature type="compositionally biased region" description="Low complexity" evidence="1">
    <location>
        <begin position="101"/>
        <end position="122"/>
    </location>
</feature>
<dbReference type="Proteomes" id="UP000076738">
    <property type="component" value="Unassembled WGS sequence"/>
</dbReference>
<reference evidence="3 4" key="1">
    <citation type="journal article" date="2016" name="Mol. Biol. Evol.">
        <title>Comparative Genomics of Early-Diverging Mushroom-Forming Fungi Provides Insights into the Origins of Lignocellulose Decay Capabilities.</title>
        <authorList>
            <person name="Nagy L.G."/>
            <person name="Riley R."/>
            <person name="Tritt A."/>
            <person name="Adam C."/>
            <person name="Daum C."/>
            <person name="Floudas D."/>
            <person name="Sun H."/>
            <person name="Yadav J.S."/>
            <person name="Pangilinan J."/>
            <person name="Larsson K.H."/>
            <person name="Matsuura K."/>
            <person name="Barry K."/>
            <person name="Labutti K."/>
            <person name="Kuo R."/>
            <person name="Ohm R.A."/>
            <person name="Bhattacharya S.S."/>
            <person name="Shirouzu T."/>
            <person name="Yoshinaga Y."/>
            <person name="Martin F.M."/>
            <person name="Grigoriev I.V."/>
            <person name="Hibbett D.S."/>
        </authorList>
    </citation>
    <scope>NUCLEOTIDE SEQUENCE [LARGE SCALE GENOMIC DNA]</scope>
    <source>
        <strain evidence="3 4">TUFC12733</strain>
    </source>
</reference>
<evidence type="ECO:0000313" key="4">
    <source>
        <dbReference type="Proteomes" id="UP000076738"/>
    </source>
</evidence>
<organism evidence="3 4">
    <name type="scientific">Calocera viscosa (strain TUFC12733)</name>
    <dbReference type="NCBI Taxonomy" id="1330018"/>
    <lineage>
        <taxon>Eukaryota</taxon>
        <taxon>Fungi</taxon>
        <taxon>Dikarya</taxon>
        <taxon>Basidiomycota</taxon>
        <taxon>Agaricomycotina</taxon>
        <taxon>Dacrymycetes</taxon>
        <taxon>Dacrymycetales</taxon>
        <taxon>Dacrymycetaceae</taxon>
        <taxon>Calocera</taxon>
    </lineage>
</organism>
<dbReference type="EMBL" id="KV417271">
    <property type="protein sequence ID" value="KZO99586.1"/>
    <property type="molecule type" value="Genomic_DNA"/>
</dbReference>
<dbReference type="AlphaFoldDB" id="A0A167QAS2"/>
<keyword evidence="4" id="KW-1185">Reference proteome</keyword>